<proteinExistence type="predicted"/>
<protein>
    <recommendedName>
        <fullName evidence="3">ABC transporter domain-containing protein</fullName>
    </recommendedName>
</protein>
<dbReference type="InterPro" id="IPR017871">
    <property type="entry name" value="ABC_transporter-like_CS"/>
</dbReference>
<dbReference type="InterPro" id="IPR050107">
    <property type="entry name" value="ABC_carbohydrate_import_ATPase"/>
</dbReference>
<dbReference type="InterPro" id="IPR027417">
    <property type="entry name" value="P-loop_NTPase"/>
</dbReference>
<evidence type="ECO:0000313" key="4">
    <source>
        <dbReference type="EMBL" id="KKM75500.1"/>
    </source>
</evidence>
<dbReference type="PROSITE" id="PS50893">
    <property type="entry name" value="ABC_TRANSPORTER_2"/>
    <property type="match status" value="1"/>
</dbReference>
<reference evidence="4" key="1">
    <citation type="journal article" date="2015" name="Nature">
        <title>Complex archaea that bridge the gap between prokaryotes and eukaryotes.</title>
        <authorList>
            <person name="Spang A."/>
            <person name="Saw J.H."/>
            <person name="Jorgensen S.L."/>
            <person name="Zaremba-Niedzwiedzka K."/>
            <person name="Martijn J."/>
            <person name="Lind A.E."/>
            <person name="van Eijk R."/>
            <person name="Schleper C."/>
            <person name="Guy L."/>
            <person name="Ettema T.J."/>
        </authorList>
    </citation>
    <scope>NUCLEOTIDE SEQUENCE</scope>
</reference>
<dbReference type="Pfam" id="PF00005">
    <property type="entry name" value="ABC_tran"/>
    <property type="match status" value="1"/>
</dbReference>
<name>A0A0F9MFW9_9ZZZZ</name>
<organism evidence="4">
    <name type="scientific">marine sediment metagenome</name>
    <dbReference type="NCBI Taxonomy" id="412755"/>
    <lineage>
        <taxon>unclassified sequences</taxon>
        <taxon>metagenomes</taxon>
        <taxon>ecological metagenomes</taxon>
    </lineage>
</organism>
<dbReference type="PANTHER" id="PTHR43790">
    <property type="entry name" value="CARBOHYDRATE TRANSPORT ATP-BINDING PROTEIN MG119-RELATED"/>
    <property type="match status" value="1"/>
</dbReference>
<dbReference type="GO" id="GO:0005524">
    <property type="term" value="F:ATP binding"/>
    <property type="evidence" value="ECO:0007669"/>
    <property type="project" value="UniProtKB-KW"/>
</dbReference>
<feature type="domain" description="ABC transporter" evidence="3">
    <location>
        <begin position="8"/>
        <end position="248"/>
    </location>
</feature>
<accession>A0A0F9MFW9</accession>
<evidence type="ECO:0000259" key="3">
    <source>
        <dbReference type="PROSITE" id="PS50893"/>
    </source>
</evidence>
<comment type="caution">
    <text evidence="4">The sequence shown here is derived from an EMBL/GenBank/DDBJ whole genome shotgun (WGS) entry which is preliminary data.</text>
</comment>
<dbReference type="SMART" id="SM00382">
    <property type="entry name" value="AAA"/>
    <property type="match status" value="1"/>
</dbReference>
<dbReference type="SUPFAM" id="SSF52540">
    <property type="entry name" value="P-loop containing nucleoside triphosphate hydrolases"/>
    <property type="match status" value="1"/>
</dbReference>
<keyword evidence="1" id="KW-0547">Nucleotide-binding</keyword>
<dbReference type="InterPro" id="IPR003593">
    <property type="entry name" value="AAA+_ATPase"/>
</dbReference>
<dbReference type="InterPro" id="IPR003439">
    <property type="entry name" value="ABC_transporter-like_ATP-bd"/>
</dbReference>
<dbReference type="Gene3D" id="3.40.50.300">
    <property type="entry name" value="P-loop containing nucleotide triphosphate hydrolases"/>
    <property type="match status" value="1"/>
</dbReference>
<dbReference type="CDD" id="cd03216">
    <property type="entry name" value="ABC_Carb_Monos_I"/>
    <property type="match status" value="1"/>
</dbReference>
<evidence type="ECO:0000256" key="1">
    <source>
        <dbReference type="ARBA" id="ARBA00022741"/>
    </source>
</evidence>
<keyword evidence="2" id="KW-0067">ATP-binding</keyword>
<dbReference type="AlphaFoldDB" id="A0A0F9MFW9"/>
<dbReference type="PROSITE" id="PS00211">
    <property type="entry name" value="ABC_TRANSPORTER_1"/>
    <property type="match status" value="1"/>
</dbReference>
<evidence type="ECO:0000256" key="2">
    <source>
        <dbReference type="ARBA" id="ARBA00022840"/>
    </source>
</evidence>
<dbReference type="EMBL" id="LAZR01008968">
    <property type="protein sequence ID" value="KKM75500.1"/>
    <property type="molecule type" value="Genomic_DNA"/>
</dbReference>
<gene>
    <name evidence="4" type="ORF">LCGC14_1389640</name>
</gene>
<dbReference type="PANTHER" id="PTHR43790:SF8">
    <property type="entry name" value="SUGAR ABC TRANSPORTER ATP-BINDING PROTEIN"/>
    <property type="match status" value="1"/>
</dbReference>
<dbReference type="GO" id="GO:0016887">
    <property type="term" value="F:ATP hydrolysis activity"/>
    <property type="evidence" value="ECO:0007669"/>
    <property type="project" value="InterPro"/>
</dbReference>
<sequence>MQQDLPLVRMVNINKKFGAVEALNNVSIEVRQREVLGLLGDNGAGKSTLIKILAGVFPPDGGEIYFNEEPSKFSCPKDARAKGIETVHQELSLVDMMTISRNFFLGREPTKGIGSIALLDKKKMDKECREVIAKIGIRVRSPNEYVSILSGGERQAISIGRAMYFGAKLLILDEPMNALSVKETRIVIGHIEKARELGTSVIFITHNVYHVYPVADRFVILDKGLKIGEFDKKEVEPEDIIEMIASGRVKTVTSLEE</sequence>